<dbReference type="OrthoDB" id="8438154at2"/>
<gene>
    <name evidence="3" type="primary">gatA_2</name>
    <name evidence="2" type="ORF">BV133_2844</name>
    <name evidence="3" type="ORF">BVIRIDIS_13450</name>
</gene>
<dbReference type="PANTHER" id="PTHR43372">
    <property type="entry name" value="FATTY-ACID AMIDE HYDROLASE"/>
    <property type="match status" value="1"/>
</dbReference>
<name>A0A0H5BE16_BLAVI</name>
<dbReference type="GO" id="GO:0012505">
    <property type="term" value="C:endomembrane system"/>
    <property type="evidence" value="ECO:0007669"/>
    <property type="project" value="TreeGrafter"/>
</dbReference>
<reference evidence="3" key="2">
    <citation type="submission" date="2015-11" db="EMBL/GenBank/DDBJ databases">
        <authorList>
            <person name="Zhang Y."/>
            <person name="Guo Z."/>
        </authorList>
    </citation>
    <scope>NUCLEOTIDE SEQUENCE</scope>
    <source>
        <strain evidence="3">1</strain>
    </source>
</reference>
<dbReference type="STRING" id="1079.BVIR_1900"/>
<dbReference type="EMBL" id="AP014854">
    <property type="protein sequence ID" value="BAS00438.1"/>
    <property type="molecule type" value="Genomic_DNA"/>
</dbReference>
<evidence type="ECO:0000313" key="4">
    <source>
        <dbReference type="Proteomes" id="UP000065734"/>
    </source>
</evidence>
<reference evidence="2" key="1">
    <citation type="journal article" date="2015" name="Genome Announc.">
        <title>Complete Genome Sequence of the Bacteriochlorophyll b-Producing Photosynthetic Bacterium Blastochloris viridis.</title>
        <authorList>
            <person name="Tsukatani Y."/>
            <person name="Hirose Y."/>
            <person name="Harada J."/>
            <person name="Misawa N."/>
            <person name="Mori K."/>
            <person name="Inoue K."/>
            <person name="Tamiaki H."/>
        </authorList>
    </citation>
    <scope>NUCLEOTIDE SEQUENCE [LARGE SCALE GENOMIC DNA]</scope>
    <source>
        <strain evidence="2">DSM 133</strain>
    </source>
</reference>
<evidence type="ECO:0000313" key="2">
    <source>
        <dbReference type="EMBL" id="BAS00438.1"/>
    </source>
</evidence>
<sequence>MSLDPLLLVPAHVLLDRLGHGEASAVELTEAALARIEALDPHLNAVVTRDAIGARAAARESDARRAAGQAGPLEGLPITIKDAFAVKGLRTTGGVPALSAYVPEQDAAAVARLRGAGAIILGKTNVPPYSGDFVTDNPIFGRTSNPWDLRRSPGGSSGGAAAAVACGLSAFELGSDLGGSIRWPAHACGLFGLKTSYGTVPLAGIVPPAHDRLPELDLWAIGPLARSARDLELVLDVLAPAGDRRGAFTLDLPEPRQRDAKGLSIALWDADGFAPVDSAVAHAISVAAGRLAEAGAVVNLARPAVSLAECYEIYAILNAAQFTAEVPDRLRLRLASRIDEFAPDDISHAALQARGAGLSFHDWLLMTARRQAMMRAWQRFFADYDAILLPPAPVGAVPHPGTGELASRTLDVDGMARPWLDFLLWSSLASLAHLPAAVAPVERGPDGLPRGVQIVCAEGNDRMAVAIAAVLEQRGSAFVPPPLATEAVLTF</sequence>
<dbReference type="GO" id="GO:0016740">
    <property type="term" value="F:transferase activity"/>
    <property type="evidence" value="ECO:0007669"/>
    <property type="project" value="UniProtKB-KW"/>
</dbReference>
<keyword evidence="4" id="KW-1185">Reference proteome</keyword>
<dbReference type="Proteomes" id="UP000065734">
    <property type="component" value="Chromosome I"/>
</dbReference>
<evidence type="ECO:0000313" key="3">
    <source>
        <dbReference type="EMBL" id="CUU42336.1"/>
    </source>
</evidence>
<dbReference type="PANTHER" id="PTHR43372:SF4">
    <property type="entry name" value="FATTY-ACID AMIDE HYDROLASE 2"/>
    <property type="match status" value="1"/>
</dbReference>
<dbReference type="EMBL" id="LN907867">
    <property type="protein sequence ID" value="CUU42336.1"/>
    <property type="molecule type" value="Genomic_DNA"/>
</dbReference>
<dbReference type="Gene3D" id="3.90.1300.10">
    <property type="entry name" value="Amidase signature (AS) domain"/>
    <property type="match status" value="1"/>
</dbReference>
<dbReference type="AlphaFoldDB" id="A0A0H5BE16"/>
<proteinExistence type="predicted"/>
<keyword evidence="3" id="KW-0436">Ligase</keyword>
<protein>
    <submittedName>
        <fullName evidence="2">Aspartyl-tRNA(Asn) amidotransferase subunit A</fullName>
    </submittedName>
    <submittedName>
        <fullName evidence="3">Glutamyl-tRNA(Gln) amidotransferase subunit A</fullName>
        <ecNumber evidence="3">6.3.5.-</ecNumber>
    </submittedName>
</protein>
<dbReference type="Pfam" id="PF01425">
    <property type="entry name" value="Amidase"/>
    <property type="match status" value="1"/>
</dbReference>
<evidence type="ECO:0000259" key="1">
    <source>
        <dbReference type="Pfam" id="PF01425"/>
    </source>
</evidence>
<dbReference type="InterPro" id="IPR023631">
    <property type="entry name" value="Amidase_dom"/>
</dbReference>
<dbReference type="NCBIfam" id="NF004816">
    <property type="entry name" value="PRK06170.1"/>
    <property type="match status" value="1"/>
</dbReference>
<dbReference type="RefSeq" id="WP_055037409.1">
    <property type="nucleotide sequence ID" value="NZ_AP014854.2"/>
</dbReference>
<organism evidence="3 4">
    <name type="scientific">Blastochloris viridis</name>
    <name type="common">Rhodopseudomonas viridis</name>
    <dbReference type="NCBI Taxonomy" id="1079"/>
    <lineage>
        <taxon>Bacteria</taxon>
        <taxon>Pseudomonadati</taxon>
        <taxon>Pseudomonadota</taxon>
        <taxon>Alphaproteobacteria</taxon>
        <taxon>Hyphomicrobiales</taxon>
        <taxon>Blastochloridaceae</taxon>
        <taxon>Blastochloris</taxon>
    </lineage>
</organism>
<dbReference type="KEGG" id="bvr:BVIR_1900"/>
<dbReference type="PATRIC" id="fig|1079.6.peg.1965"/>
<dbReference type="InterPro" id="IPR052739">
    <property type="entry name" value="FAAH2"/>
</dbReference>
<dbReference type="GO" id="GO:0016874">
    <property type="term" value="F:ligase activity"/>
    <property type="evidence" value="ECO:0007669"/>
    <property type="project" value="UniProtKB-KW"/>
</dbReference>
<keyword evidence="3" id="KW-0808">Transferase</keyword>
<dbReference type="SUPFAM" id="SSF75304">
    <property type="entry name" value="Amidase signature (AS) enzymes"/>
    <property type="match status" value="1"/>
</dbReference>
<accession>A0A0H5BE16</accession>
<feature type="domain" description="Amidase" evidence="1">
    <location>
        <begin position="27"/>
        <end position="463"/>
    </location>
</feature>
<reference evidence="4" key="3">
    <citation type="journal article" date="2016" name="Genome Announc.">
        <title>Revised genome sequence of the purple photosynthetic bacterium Blastochloris viridis.</title>
        <authorList>
            <person name="Liu L.N."/>
            <person name="Faulkner M."/>
            <person name="Liu X."/>
            <person name="Huang F."/>
            <person name="Darby A.C."/>
            <person name="Hall N."/>
        </authorList>
    </citation>
    <scope>NUCLEOTIDE SEQUENCE [LARGE SCALE GENOMIC DNA]</scope>
    <source>
        <strain evidence="4">ATCC 19567 / DSM 133 / F</strain>
    </source>
</reference>
<dbReference type="EC" id="6.3.5.-" evidence="3"/>
<dbReference type="InterPro" id="IPR036928">
    <property type="entry name" value="AS_sf"/>
</dbReference>